<dbReference type="InterPro" id="IPR003583">
    <property type="entry name" value="Hlx-hairpin-Hlx_DNA-bd_motif"/>
</dbReference>
<evidence type="ECO:0000313" key="6">
    <source>
        <dbReference type="Proteomes" id="UP000597507"/>
    </source>
</evidence>
<keyword evidence="6" id="KW-1185">Reference proteome</keyword>
<feature type="domain" description="Helix-hairpin-helix DNA-binding motif class 1" evidence="4">
    <location>
        <begin position="148"/>
        <end position="167"/>
    </location>
</feature>
<evidence type="ECO:0000256" key="3">
    <source>
        <dbReference type="SAM" id="MobiDB-lite"/>
    </source>
</evidence>
<dbReference type="RefSeq" id="WP_229677982.1">
    <property type="nucleotide sequence ID" value="NZ_BMKS01000006.1"/>
</dbReference>
<feature type="domain" description="Helix-hairpin-helix DNA-binding motif class 1" evidence="4">
    <location>
        <begin position="74"/>
        <end position="93"/>
    </location>
</feature>
<dbReference type="SMART" id="SM00278">
    <property type="entry name" value="HhH1"/>
    <property type="match status" value="3"/>
</dbReference>
<protein>
    <submittedName>
        <fullName evidence="5">DNA polymerase III</fullName>
    </submittedName>
</protein>
<evidence type="ECO:0000256" key="2">
    <source>
        <dbReference type="ARBA" id="ARBA00022705"/>
    </source>
</evidence>
<evidence type="ECO:0000313" key="5">
    <source>
        <dbReference type="EMBL" id="GGG36144.1"/>
    </source>
</evidence>
<comment type="caution">
    <text evidence="5">The sequence shown here is derived from an EMBL/GenBank/DDBJ whole genome shotgun (WGS) entry which is preliminary data.</text>
</comment>
<dbReference type="SUPFAM" id="SSF47802">
    <property type="entry name" value="DNA polymerase beta, N-terminal domain-like"/>
    <property type="match status" value="1"/>
</dbReference>
<dbReference type="PANTHER" id="PTHR11276:SF28">
    <property type="entry name" value="DNA POLYMERASE LAMBDA"/>
    <property type="match status" value="1"/>
</dbReference>
<dbReference type="EMBL" id="BMKS01000006">
    <property type="protein sequence ID" value="GGG36144.1"/>
    <property type="molecule type" value="Genomic_DNA"/>
</dbReference>
<accession>A0A8J3ECQ9</accession>
<dbReference type="InterPro" id="IPR027421">
    <property type="entry name" value="DNA_pol_lamdba_lyase_dom_sf"/>
</dbReference>
<dbReference type="InterPro" id="IPR010994">
    <property type="entry name" value="RuvA_2-like"/>
</dbReference>
<dbReference type="Pfam" id="PF14716">
    <property type="entry name" value="HHH_8"/>
    <property type="match status" value="1"/>
</dbReference>
<dbReference type="Gene3D" id="1.10.150.20">
    <property type="entry name" value="5' to 3' exonuclease, C-terminal subdomain"/>
    <property type="match status" value="1"/>
</dbReference>
<keyword evidence="1" id="KW-0237">DNA synthesis</keyword>
<evidence type="ECO:0000256" key="1">
    <source>
        <dbReference type="ARBA" id="ARBA00022634"/>
    </source>
</evidence>
<gene>
    <name evidence="5" type="primary">POL4</name>
    <name evidence="5" type="ORF">GCM10010964_25070</name>
</gene>
<sequence>MASSEPETTPDVPAPRAAAMTNARIAERLRQAAELLLAQGDNPFRAAAYRRAADEVAALPRDLGAILAGPGGRAALEAIPGVGRSIAGAIAEMLTTGRWRYLDQLRGAAAPEQVLRTVPGIGPKLARTVHEALQVETLEELELAAHDGRLERVPGFGPRRAAMVRAALAAMLARLRPGRPAAAAAGTEDEPPVATLLDVDREYRERAARGGLRRIAPKRFNPKGEAWLPVLHTTRGPWHFTALFSNTPLAHRLGRERDWVVIYFHRDGRPEGSRTVVTETGGPLRGRRVVRGREAESAPAAAGRQEGDAA</sequence>
<keyword evidence="2" id="KW-0235">DNA replication</keyword>
<reference evidence="5 6" key="1">
    <citation type="journal article" date="2014" name="Int. J. Syst. Evol. Microbiol.">
        <title>Complete genome sequence of Corynebacterium casei LMG S-19264T (=DSM 44701T), isolated from a smear-ripened cheese.</title>
        <authorList>
            <consortium name="US DOE Joint Genome Institute (JGI-PGF)"/>
            <person name="Walter F."/>
            <person name="Albersmeier A."/>
            <person name="Kalinowski J."/>
            <person name="Ruckert C."/>
        </authorList>
    </citation>
    <scope>NUCLEOTIDE SEQUENCE [LARGE SCALE GENOMIC DNA]</scope>
    <source>
        <strain evidence="5 6">CGMCC 1.16330</strain>
    </source>
</reference>
<name>A0A8J3ECQ9_9PROT</name>
<dbReference type="InterPro" id="IPR010996">
    <property type="entry name" value="HHH_MUS81"/>
</dbReference>
<feature type="domain" description="Helix-hairpin-helix DNA-binding motif class 1" evidence="4">
    <location>
        <begin position="113"/>
        <end position="132"/>
    </location>
</feature>
<organism evidence="5 6">
    <name type="scientific">Caldovatus sediminis</name>
    <dbReference type="NCBI Taxonomy" id="2041189"/>
    <lineage>
        <taxon>Bacteria</taxon>
        <taxon>Pseudomonadati</taxon>
        <taxon>Pseudomonadota</taxon>
        <taxon>Alphaproteobacteria</taxon>
        <taxon>Acetobacterales</taxon>
        <taxon>Roseomonadaceae</taxon>
        <taxon>Caldovatus</taxon>
    </lineage>
</organism>
<feature type="region of interest" description="Disordered" evidence="3">
    <location>
        <begin position="291"/>
        <end position="310"/>
    </location>
</feature>
<dbReference type="GO" id="GO:0003887">
    <property type="term" value="F:DNA-directed DNA polymerase activity"/>
    <property type="evidence" value="ECO:0007669"/>
    <property type="project" value="InterPro"/>
</dbReference>
<dbReference type="AlphaFoldDB" id="A0A8J3ECQ9"/>
<proteinExistence type="predicted"/>
<dbReference type="Proteomes" id="UP000597507">
    <property type="component" value="Unassembled WGS sequence"/>
</dbReference>
<dbReference type="Gene3D" id="1.10.150.110">
    <property type="entry name" value="DNA polymerase beta, N-terminal domain-like"/>
    <property type="match status" value="1"/>
</dbReference>
<dbReference type="InterPro" id="IPR022312">
    <property type="entry name" value="DNA_pol_X"/>
</dbReference>
<dbReference type="PANTHER" id="PTHR11276">
    <property type="entry name" value="DNA POLYMERASE TYPE-X FAMILY MEMBER"/>
    <property type="match status" value="1"/>
</dbReference>
<dbReference type="Pfam" id="PF14520">
    <property type="entry name" value="HHH_5"/>
    <property type="match status" value="1"/>
</dbReference>
<evidence type="ECO:0000259" key="4">
    <source>
        <dbReference type="SMART" id="SM00278"/>
    </source>
</evidence>
<dbReference type="GO" id="GO:0003677">
    <property type="term" value="F:DNA binding"/>
    <property type="evidence" value="ECO:0007669"/>
    <property type="project" value="InterPro"/>
</dbReference>
<dbReference type="GO" id="GO:0006281">
    <property type="term" value="P:DNA repair"/>
    <property type="evidence" value="ECO:0007669"/>
    <property type="project" value="InterPro"/>
</dbReference>
<dbReference type="SUPFAM" id="SSF47781">
    <property type="entry name" value="RuvA domain 2-like"/>
    <property type="match status" value="1"/>
</dbReference>